<dbReference type="PANTHER" id="PTHR34193">
    <property type="entry name" value="OS11G0199801 PROTEIN"/>
    <property type="match status" value="1"/>
</dbReference>
<organism evidence="3 4">
    <name type="scientific">Coptis chinensis</name>
    <dbReference type="NCBI Taxonomy" id="261450"/>
    <lineage>
        <taxon>Eukaryota</taxon>
        <taxon>Viridiplantae</taxon>
        <taxon>Streptophyta</taxon>
        <taxon>Embryophyta</taxon>
        <taxon>Tracheophyta</taxon>
        <taxon>Spermatophyta</taxon>
        <taxon>Magnoliopsida</taxon>
        <taxon>Ranunculales</taxon>
        <taxon>Ranunculaceae</taxon>
        <taxon>Coptidoideae</taxon>
        <taxon>Coptis</taxon>
    </lineage>
</organism>
<feature type="compositionally biased region" description="Basic residues" evidence="1">
    <location>
        <begin position="131"/>
        <end position="146"/>
    </location>
</feature>
<evidence type="ECO:0000313" key="3">
    <source>
        <dbReference type="EMBL" id="KAF9626268.1"/>
    </source>
</evidence>
<dbReference type="Proteomes" id="UP000631114">
    <property type="component" value="Unassembled WGS sequence"/>
</dbReference>
<keyword evidence="2" id="KW-1133">Transmembrane helix</keyword>
<feature type="compositionally biased region" description="Basic and acidic residues" evidence="1">
    <location>
        <begin position="116"/>
        <end position="130"/>
    </location>
</feature>
<dbReference type="PANTHER" id="PTHR34193:SF1">
    <property type="entry name" value="EXPRESSED PROTEIN"/>
    <property type="match status" value="1"/>
</dbReference>
<protein>
    <submittedName>
        <fullName evidence="3">Uncharacterized protein</fullName>
    </submittedName>
</protein>
<dbReference type="AlphaFoldDB" id="A0A835IZD6"/>
<keyword evidence="2" id="KW-0472">Membrane</keyword>
<gene>
    <name evidence="3" type="ORF">IFM89_031781</name>
</gene>
<dbReference type="EMBL" id="JADFTS010000001">
    <property type="protein sequence ID" value="KAF9626268.1"/>
    <property type="molecule type" value="Genomic_DNA"/>
</dbReference>
<sequence>MVGDSAEAFNLQCWRVKVVKVLNNNNFVIRFYLLVFLLAKCCFVQHSSPPLLKTGPRTRASPIYRRRLVSPERAQEIARDREMLMHMIQNMPEDSYELSLKDIVENSMVKEVEQGTVTLEKREKSKEHLSPSKRGKMRGNGKRKGLLRTGSMNDEHIALKMFIPTSLSIRKSSKMDPCSKITPRPRLLQEEKVFDKQWWKNKFSVAGESEKNKAGSMNKSRACYSTGRQVYFINNYDVISTLYFFFLYIEHFSFFHA</sequence>
<feature type="transmembrane region" description="Helical" evidence="2">
    <location>
        <begin position="27"/>
        <end position="44"/>
    </location>
</feature>
<evidence type="ECO:0000256" key="1">
    <source>
        <dbReference type="SAM" id="MobiDB-lite"/>
    </source>
</evidence>
<name>A0A835IZD6_9MAGN</name>
<evidence type="ECO:0000313" key="4">
    <source>
        <dbReference type="Proteomes" id="UP000631114"/>
    </source>
</evidence>
<evidence type="ECO:0000256" key="2">
    <source>
        <dbReference type="SAM" id="Phobius"/>
    </source>
</evidence>
<reference evidence="3 4" key="1">
    <citation type="submission" date="2020-10" db="EMBL/GenBank/DDBJ databases">
        <title>The Coptis chinensis genome and diversification of protoberbering-type alkaloids.</title>
        <authorList>
            <person name="Wang B."/>
            <person name="Shu S."/>
            <person name="Song C."/>
            <person name="Liu Y."/>
        </authorList>
    </citation>
    <scope>NUCLEOTIDE SEQUENCE [LARGE SCALE GENOMIC DNA]</scope>
    <source>
        <strain evidence="3">HL-2020</strain>
        <tissue evidence="3">Leaf</tissue>
    </source>
</reference>
<accession>A0A835IZD6</accession>
<feature type="region of interest" description="Disordered" evidence="1">
    <location>
        <begin position="116"/>
        <end position="148"/>
    </location>
</feature>
<keyword evidence="4" id="KW-1185">Reference proteome</keyword>
<keyword evidence="2" id="KW-0812">Transmembrane</keyword>
<comment type="caution">
    <text evidence="3">The sequence shown here is derived from an EMBL/GenBank/DDBJ whole genome shotgun (WGS) entry which is preliminary data.</text>
</comment>
<proteinExistence type="predicted"/>
<dbReference type="OrthoDB" id="776574at2759"/>